<evidence type="ECO:0000313" key="2">
    <source>
        <dbReference type="EMBL" id="TFK16633.1"/>
    </source>
</evidence>
<dbReference type="Proteomes" id="UP000307440">
    <property type="component" value="Unassembled WGS sequence"/>
</dbReference>
<organism evidence="2 3">
    <name type="scientific">Coprinopsis marcescibilis</name>
    <name type="common">Agaric fungus</name>
    <name type="synonym">Psathyrella marcescibilis</name>
    <dbReference type="NCBI Taxonomy" id="230819"/>
    <lineage>
        <taxon>Eukaryota</taxon>
        <taxon>Fungi</taxon>
        <taxon>Dikarya</taxon>
        <taxon>Basidiomycota</taxon>
        <taxon>Agaricomycotina</taxon>
        <taxon>Agaricomycetes</taxon>
        <taxon>Agaricomycetidae</taxon>
        <taxon>Agaricales</taxon>
        <taxon>Agaricineae</taxon>
        <taxon>Psathyrellaceae</taxon>
        <taxon>Coprinopsis</taxon>
    </lineage>
</organism>
<keyword evidence="1" id="KW-1133">Transmembrane helix</keyword>
<protein>
    <submittedName>
        <fullName evidence="2">Uncharacterized protein</fullName>
    </submittedName>
</protein>
<keyword evidence="3" id="KW-1185">Reference proteome</keyword>
<keyword evidence="1" id="KW-0812">Transmembrane</keyword>
<gene>
    <name evidence="2" type="ORF">FA15DRAFT_414673</name>
</gene>
<name>A0A5C3KAI6_COPMA</name>
<accession>A0A5C3KAI6</accession>
<dbReference type="EMBL" id="ML210693">
    <property type="protein sequence ID" value="TFK16633.1"/>
    <property type="molecule type" value="Genomic_DNA"/>
</dbReference>
<dbReference type="AlphaFoldDB" id="A0A5C3KAI6"/>
<evidence type="ECO:0000313" key="3">
    <source>
        <dbReference type="Proteomes" id="UP000307440"/>
    </source>
</evidence>
<sequence>MVGFKYTILISYRLLSISSVHYLLYHILIFLIYLKILSRSERSIRSIYRFVIKQF</sequence>
<feature type="transmembrane region" description="Helical" evidence="1">
    <location>
        <begin position="20"/>
        <end position="37"/>
    </location>
</feature>
<evidence type="ECO:0000256" key="1">
    <source>
        <dbReference type="SAM" id="Phobius"/>
    </source>
</evidence>
<keyword evidence="1" id="KW-0472">Membrane</keyword>
<reference evidence="2 3" key="1">
    <citation type="journal article" date="2019" name="Nat. Ecol. Evol.">
        <title>Megaphylogeny resolves global patterns of mushroom evolution.</title>
        <authorList>
            <person name="Varga T."/>
            <person name="Krizsan K."/>
            <person name="Foldi C."/>
            <person name="Dima B."/>
            <person name="Sanchez-Garcia M."/>
            <person name="Sanchez-Ramirez S."/>
            <person name="Szollosi G.J."/>
            <person name="Szarkandi J.G."/>
            <person name="Papp V."/>
            <person name="Albert L."/>
            <person name="Andreopoulos W."/>
            <person name="Angelini C."/>
            <person name="Antonin V."/>
            <person name="Barry K.W."/>
            <person name="Bougher N.L."/>
            <person name="Buchanan P."/>
            <person name="Buyck B."/>
            <person name="Bense V."/>
            <person name="Catcheside P."/>
            <person name="Chovatia M."/>
            <person name="Cooper J."/>
            <person name="Damon W."/>
            <person name="Desjardin D."/>
            <person name="Finy P."/>
            <person name="Geml J."/>
            <person name="Haridas S."/>
            <person name="Hughes K."/>
            <person name="Justo A."/>
            <person name="Karasinski D."/>
            <person name="Kautmanova I."/>
            <person name="Kiss B."/>
            <person name="Kocsube S."/>
            <person name="Kotiranta H."/>
            <person name="LaButti K.M."/>
            <person name="Lechner B.E."/>
            <person name="Liimatainen K."/>
            <person name="Lipzen A."/>
            <person name="Lukacs Z."/>
            <person name="Mihaltcheva S."/>
            <person name="Morgado L.N."/>
            <person name="Niskanen T."/>
            <person name="Noordeloos M.E."/>
            <person name="Ohm R.A."/>
            <person name="Ortiz-Santana B."/>
            <person name="Ovrebo C."/>
            <person name="Racz N."/>
            <person name="Riley R."/>
            <person name="Savchenko A."/>
            <person name="Shiryaev A."/>
            <person name="Soop K."/>
            <person name="Spirin V."/>
            <person name="Szebenyi C."/>
            <person name="Tomsovsky M."/>
            <person name="Tulloss R.E."/>
            <person name="Uehling J."/>
            <person name="Grigoriev I.V."/>
            <person name="Vagvolgyi C."/>
            <person name="Papp T."/>
            <person name="Martin F.M."/>
            <person name="Miettinen O."/>
            <person name="Hibbett D.S."/>
            <person name="Nagy L.G."/>
        </authorList>
    </citation>
    <scope>NUCLEOTIDE SEQUENCE [LARGE SCALE GENOMIC DNA]</scope>
    <source>
        <strain evidence="2 3">CBS 121175</strain>
    </source>
</reference>
<proteinExistence type="predicted"/>